<keyword evidence="4" id="KW-0255">Endonuclease</keyword>
<comment type="function">
    <text evidence="1">RNaseP catalyzes the removal of the 5'-leader sequence from pre-tRNA to produce the mature 5'-terminus. It can also cleave other RNA substrates such as 4.5S RNA. The protein component plays an auxiliary but essential role in vivo by binding to the 5'-leader sequence and broadening the substrate specificity of the ribozyme.</text>
</comment>
<name>A0ABP8MJ23_9BACT</name>
<keyword evidence="3" id="KW-0540">Nuclease</keyword>
<keyword evidence="5" id="KW-0378">Hydrolase</keyword>
<accession>A0ABP8MJ23</accession>
<dbReference type="Proteomes" id="UP001501410">
    <property type="component" value="Unassembled WGS sequence"/>
</dbReference>
<reference evidence="8" key="1">
    <citation type="journal article" date="2019" name="Int. J. Syst. Evol. Microbiol.">
        <title>The Global Catalogue of Microorganisms (GCM) 10K type strain sequencing project: providing services to taxonomists for standard genome sequencing and annotation.</title>
        <authorList>
            <consortium name="The Broad Institute Genomics Platform"/>
            <consortium name="The Broad Institute Genome Sequencing Center for Infectious Disease"/>
            <person name="Wu L."/>
            <person name="Ma J."/>
        </authorList>
    </citation>
    <scope>NUCLEOTIDE SEQUENCE [LARGE SCALE GENOMIC DNA]</scope>
    <source>
        <strain evidence="8">JCM 31921</strain>
    </source>
</reference>
<evidence type="ECO:0000256" key="6">
    <source>
        <dbReference type="ARBA" id="ARBA00022884"/>
    </source>
</evidence>
<dbReference type="Gene3D" id="3.30.230.10">
    <property type="match status" value="1"/>
</dbReference>
<dbReference type="SUPFAM" id="SSF54211">
    <property type="entry name" value="Ribosomal protein S5 domain 2-like"/>
    <property type="match status" value="1"/>
</dbReference>
<keyword evidence="8" id="KW-1185">Reference proteome</keyword>
<evidence type="ECO:0000256" key="5">
    <source>
        <dbReference type="ARBA" id="ARBA00022801"/>
    </source>
</evidence>
<evidence type="ECO:0000256" key="3">
    <source>
        <dbReference type="ARBA" id="ARBA00022722"/>
    </source>
</evidence>
<dbReference type="Pfam" id="PF00825">
    <property type="entry name" value="Ribonuclease_P"/>
    <property type="match status" value="1"/>
</dbReference>
<evidence type="ECO:0000256" key="4">
    <source>
        <dbReference type="ARBA" id="ARBA00022759"/>
    </source>
</evidence>
<gene>
    <name evidence="7" type="ORF">GCM10023092_09090</name>
</gene>
<evidence type="ECO:0000313" key="8">
    <source>
        <dbReference type="Proteomes" id="UP001501410"/>
    </source>
</evidence>
<keyword evidence="6" id="KW-0694">RNA-binding</keyword>
<dbReference type="InterPro" id="IPR020539">
    <property type="entry name" value="RNase_P_CS"/>
</dbReference>
<evidence type="ECO:0000256" key="2">
    <source>
        <dbReference type="ARBA" id="ARBA00022694"/>
    </source>
</evidence>
<comment type="caution">
    <text evidence="7">The sequence shown here is derived from an EMBL/GenBank/DDBJ whole genome shotgun (WGS) entry which is preliminary data.</text>
</comment>
<dbReference type="EMBL" id="BAABEZ010000004">
    <property type="protein sequence ID" value="GAA4451430.1"/>
    <property type="molecule type" value="Genomic_DNA"/>
</dbReference>
<dbReference type="InterPro" id="IPR014721">
    <property type="entry name" value="Ribsml_uS5_D2-typ_fold_subgr"/>
</dbReference>
<dbReference type="InterPro" id="IPR000100">
    <property type="entry name" value="RNase_P"/>
</dbReference>
<organism evidence="7 8">
    <name type="scientific">Rurimicrobium arvi</name>
    <dbReference type="NCBI Taxonomy" id="2049916"/>
    <lineage>
        <taxon>Bacteria</taxon>
        <taxon>Pseudomonadati</taxon>
        <taxon>Bacteroidota</taxon>
        <taxon>Chitinophagia</taxon>
        <taxon>Chitinophagales</taxon>
        <taxon>Chitinophagaceae</taxon>
        <taxon>Rurimicrobium</taxon>
    </lineage>
</organism>
<protein>
    <submittedName>
        <fullName evidence="7">Uncharacterized protein</fullName>
    </submittedName>
</protein>
<dbReference type="PROSITE" id="PS00648">
    <property type="entry name" value="RIBONUCLEASE_P"/>
    <property type="match status" value="1"/>
</dbReference>
<proteinExistence type="predicted"/>
<evidence type="ECO:0000313" key="7">
    <source>
        <dbReference type="EMBL" id="GAA4451430.1"/>
    </source>
</evidence>
<evidence type="ECO:0000256" key="1">
    <source>
        <dbReference type="ARBA" id="ARBA00002663"/>
    </source>
</evidence>
<keyword evidence="2" id="KW-0819">tRNA processing</keyword>
<sequence>MWLLRSDITAGPDMSPVRIAFSVPKKRFARAVDRNRIKRLMRESWRHQKHVLYPLVAEGVQLHLFFIFTGNKGELPDHPTVYSAVEEIVQHLQRKLHKDA</sequence>
<dbReference type="InterPro" id="IPR020568">
    <property type="entry name" value="Ribosomal_Su5_D2-typ_SF"/>
</dbReference>